<evidence type="ECO:0000256" key="1">
    <source>
        <dbReference type="ARBA" id="ARBA00004128"/>
    </source>
</evidence>
<name>A0A4V1AET8_9ASCO</name>
<feature type="transmembrane region" description="Helical" evidence="11">
    <location>
        <begin position="515"/>
        <end position="536"/>
    </location>
</feature>
<dbReference type="GO" id="GO:0042144">
    <property type="term" value="P:vacuole fusion, non-autophagic"/>
    <property type="evidence" value="ECO:0007669"/>
    <property type="project" value="UniProtKB-ARBA"/>
</dbReference>
<dbReference type="Gene3D" id="3.40.50.300">
    <property type="entry name" value="P-loop containing nucleotide triphosphate hydrolases"/>
    <property type="match status" value="2"/>
</dbReference>
<feature type="transmembrane region" description="Helical" evidence="11">
    <location>
        <begin position="158"/>
        <end position="183"/>
    </location>
</feature>
<dbReference type="CDD" id="cd18579">
    <property type="entry name" value="ABC_6TM_ABCC_D1"/>
    <property type="match status" value="1"/>
</dbReference>
<keyword evidence="15" id="KW-1185">Reference proteome</keyword>
<comment type="function">
    <text evidence="10">Cooperates for the ATP-dependent vacuolar transport of bilirubin and glutathione conjugates.</text>
</comment>
<dbReference type="FunFam" id="3.40.50.300:FF:000997">
    <property type="entry name" value="Multidrug resistance-associated protein 1"/>
    <property type="match status" value="1"/>
</dbReference>
<reference evidence="15" key="1">
    <citation type="submission" date="2019-03" db="EMBL/GenBank/DDBJ databases">
        <title>Snf2 controls pulcherriminic acid biosynthesis and connects pigmentation and antifungal activity of the yeast Metschnikowia pulcherrima.</title>
        <authorList>
            <person name="Gore-Lloyd D."/>
            <person name="Sumann I."/>
            <person name="Brachmann A.O."/>
            <person name="Schneeberger K."/>
            <person name="Ortiz-Merino R.A."/>
            <person name="Moreno-Beltran M."/>
            <person name="Schlaefli M."/>
            <person name="Kirner P."/>
            <person name="Santos Kron A."/>
            <person name="Wolfe K.H."/>
            <person name="Piel J."/>
            <person name="Ahrens C.H."/>
            <person name="Henk D."/>
            <person name="Freimoser F.M."/>
        </authorList>
    </citation>
    <scope>NUCLEOTIDE SEQUENCE [LARGE SCALE GENOMIC DNA]</scope>
    <source>
        <strain evidence="15">APC 1.2</strain>
    </source>
</reference>
<organism evidence="14 15">
    <name type="scientific">Metschnikowia aff. pulcherrima</name>
    <dbReference type="NCBI Taxonomy" id="2163413"/>
    <lineage>
        <taxon>Eukaryota</taxon>
        <taxon>Fungi</taxon>
        <taxon>Dikarya</taxon>
        <taxon>Ascomycota</taxon>
        <taxon>Saccharomycotina</taxon>
        <taxon>Pichiomycetes</taxon>
        <taxon>Metschnikowiaceae</taxon>
        <taxon>Metschnikowia</taxon>
    </lineage>
</organism>
<feature type="transmembrane region" description="Helical" evidence="11">
    <location>
        <begin position="325"/>
        <end position="344"/>
    </location>
</feature>
<feature type="transmembrane region" description="Helical" evidence="11">
    <location>
        <begin position="31"/>
        <end position="51"/>
    </location>
</feature>
<dbReference type="FunFam" id="3.40.50.300:FF:000565">
    <property type="entry name" value="ABC bile acid transporter"/>
    <property type="match status" value="1"/>
</dbReference>
<feature type="transmembrane region" description="Helical" evidence="11">
    <location>
        <begin position="103"/>
        <end position="122"/>
    </location>
</feature>
<dbReference type="InterPro" id="IPR003593">
    <property type="entry name" value="AAA+_ATPase"/>
</dbReference>
<accession>A0A4V1AET8</accession>
<evidence type="ECO:0000256" key="6">
    <source>
        <dbReference type="ARBA" id="ARBA00022741"/>
    </source>
</evidence>
<feature type="transmembrane region" description="Helical" evidence="11">
    <location>
        <begin position="973"/>
        <end position="1000"/>
    </location>
</feature>
<evidence type="ECO:0000259" key="13">
    <source>
        <dbReference type="PROSITE" id="PS50929"/>
    </source>
</evidence>
<evidence type="ECO:0000313" key="14">
    <source>
        <dbReference type="EMBL" id="QBM90363.1"/>
    </source>
</evidence>
<evidence type="ECO:0000256" key="4">
    <source>
        <dbReference type="ARBA" id="ARBA00022692"/>
    </source>
</evidence>
<dbReference type="GO" id="GO:0016887">
    <property type="term" value="F:ATP hydrolysis activity"/>
    <property type="evidence" value="ECO:0007669"/>
    <property type="project" value="InterPro"/>
</dbReference>
<feature type="transmembrane region" description="Helical" evidence="11">
    <location>
        <begin position="72"/>
        <end position="91"/>
    </location>
</feature>
<evidence type="ECO:0000256" key="3">
    <source>
        <dbReference type="ARBA" id="ARBA00022554"/>
    </source>
</evidence>
<dbReference type="PROSITE" id="PS00211">
    <property type="entry name" value="ABC_TRANSPORTER_1"/>
    <property type="match status" value="2"/>
</dbReference>
<comment type="subcellular location">
    <subcellularLocation>
        <location evidence="1">Vacuole membrane</location>
        <topology evidence="1">Multi-pass membrane protein</topology>
    </subcellularLocation>
</comment>
<dbReference type="SUPFAM" id="SSF52540">
    <property type="entry name" value="P-loop containing nucleoside triphosphate hydrolases"/>
    <property type="match status" value="2"/>
</dbReference>
<proteinExistence type="predicted"/>
<evidence type="ECO:0000256" key="9">
    <source>
        <dbReference type="ARBA" id="ARBA00023136"/>
    </source>
</evidence>
<keyword evidence="9 11" id="KW-0472">Membrane</keyword>
<feature type="transmembrane region" description="Helical" evidence="11">
    <location>
        <begin position="270"/>
        <end position="291"/>
    </location>
</feature>
<dbReference type="InterPro" id="IPR056227">
    <property type="entry name" value="TMD0_ABC"/>
</dbReference>
<dbReference type="PROSITE" id="PS50929">
    <property type="entry name" value="ABC_TM1F"/>
    <property type="match status" value="2"/>
</dbReference>
<dbReference type="GO" id="GO:0000329">
    <property type="term" value="C:fungal-type vacuole membrane"/>
    <property type="evidence" value="ECO:0007669"/>
    <property type="project" value="UniProtKB-ARBA"/>
</dbReference>
<dbReference type="InterPro" id="IPR044746">
    <property type="entry name" value="ABCC_6TM_D1"/>
</dbReference>
<keyword evidence="5" id="KW-0677">Repeat</keyword>
<feature type="transmembrane region" description="Helical" evidence="11">
    <location>
        <begin position="129"/>
        <end position="152"/>
    </location>
</feature>
<dbReference type="PANTHER" id="PTHR24223:SF443">
    <property type="entry name" value="MULTIDRUG-RESISTANCE LIKE PROTEIN 1, ISOFORM I"/>
    <property type="match status" value="1"/>
</dbReference>
<gene>
    <name evidence="14" type="primary">MPUL0E06120</name>
    <name evidence="14" type="ORF">METSCH_E06120</name>
</gene>
<feature type="transmembrane region" description="Helical" evidence="11">
    <location>
        <begin position="430"/>
        <end position="450"/>
    </location>
</feature>
<feature type="transmembrane region" description="Helical" evidence="11">
    <location>
        <begin position="556"/>
        <end position="577"/>
    </location>
</feature>
<keyword evidence="6" id="KW-0547">Nucleotide-binding</keyword>
<dbReference type="FunFam" id="1.20.1560.10:FF:000013">
    <property type="entry name" value="ABC transporter C family member 2"/>
    <property type="match status" value="1"/>
</dbReference>
<dbReference type="SMART" id="SM00382">
    <property type="entry name" value="AAA"/>
    <property type="match status" value="2"/>
</dbReference>
<dbReference type="InterPro" id="IPR003439">
    <property type="entry name" value="ABC_transporter-like_ATP-bd"/>
</dbReference>
<evidence type="ECO:0000256" key="8">
    <source>
        <dbReference type="ARBA" id="ARBA00022989"/>
    </source>
</evidence>
<dbReference type="FunFam" id="1.20.1560.10:FF:000020">
    <property type="entry name" value="ABC metal ion transporter"/>
    <property type="match status" value="1"/>
</dbReference>
<dbReference type="PANTHER" id="PTHR24223">
    <property type="entry name" value="ATP-BINDING CASSETTE SUB-FAMILY C"/>
    <property type="match status" value="1"/>
</dbReference>
<dbReference type="InterPro" id="IPR036640">
    <property type="entry name" value="ABC1_TM_sf"/>
</dbReference>
<dbReference type="CDD" id="cd03250">
    <property type="entry name" value="ABCC_MRP_domain1"/>
    <property type="match status" value="1"/>
</dbReference>
<dbReference type="CDD" id="cd18603">
    <property type="entry name" value="ABC_6TM_MRP1_2_3_6_D2_like"/>
    <property type="match status" value="1"/>
</dbReference>
<protein>
    <submittedName>
        <fullName evidence="14">ABC-type multidrug transport system, ATPase and permease component</fullName>
    </submittedName>
</protein>
<evidence type="ECO:0000256" key="10">
    <source>
        <dbReference type="ARBA" id="ARBA00053425"/>
    </source>
</evidence>
<dbReference type="STRING" id="2163413.A0A4V1AET8"/>
<dbReference type="CDD" id="cd03244">
    <property type="entry name" value="ABCC_MRP_domain2"/>
    <property type="match status" value="1"/>
</dbReference>
<dbReference type="InterPro" id="IPR027417">
    <property type="entry name" value="P-loop_NTPase"/>
</dbReference>
<dbReference type="GO" id="GO:0140359">
    <property type="term" value="F:ABC-type transporter activity"/>
    <property type="evidence" value="ECO:0007669"/>
    <property type="project" value="InterPro"/>
</dbReference>
<feature type="transmembrane region" description="Helical" evidence="11">
    <location>
        <begin position="933"/>
        <end position="953"/>
    </location>
</feature>
<feature type="domain" description="ABC transmembrane type-1" evidence="13">
    <location>
        <begin position="933"/>
        <end position="1217"/>
    </location>
</feature>
<sequence length="1493" mass="167391">MVPVLPPPCGLQALFLPLIHTQENAFNPCFLALLVLVWAVFFGFLSGWALLEYTNKHKYGRLSPKNTGLFHWLRCLLVLLYSICVGRLLWSVSVVERLADSKIIAFATLTFTLILLVLPLHVIEPTRSLVPLGILLTFWPGIAVFNAMLWFQDLYLEWPLFLFVLAPGWEFTALVTALVVFYMEVSRSTWAPSHEMMLHYHQASPQGFLRPPNFIEKITFSWMNPLVTNSYVNQTVQYRDLPEAPEYLTTDKHTKRLQKHLGNSTQETSLFALFVAITKAFGPVAAISFMYETADSLLAFVQPQLLRLLILFIGEKLADPQQPVLKGILLCLGMFGVTLLQTVFNNQYVLKVLEVGLGCRSSLTSLIFQKSIRLSAHSRSERSSGDIVNLVSIDAPRVQTCAQEISTLIIAPTELVLSIWSLYHLLGRSAFAGLFVMLVFVPINTFFVRYSKKLNKTQMKLKDNRNRITNEILVSMKSIKLYAWELPMLERLFYARNTMELKNSRKIRIVNQCGNLIWTTMPFLVSFLTFAIFSLVEKRPLTSEIVFPALTLLNILSRPILLFPSVITYITEAAVALDRISAFLSAPEVDPRLIELGSAENGNPVEIENTSFLWEKPLFTQSVCEDTDFKTQKYALQGIDMKVRKGDFVCVVGRVGSGKSSFLSSILGQLDAVDSSFPTQLPKPIKLNGTIGYCSQSPWIMNASVKENIIFGHKFDDTYYQQTIDACQLIPDLKILPDGDETQVGEKGISLSGGQKARLSLARAVYSRADIYLLDDILSAVDSHVGKKITAKVLTKGGLLDGKTIIFATNSIPILEHADRIYLFQRGRITEQASFDEIRLGNDHPQLSSLVAEYGNYSSRSPLPDPEDGGDTSHALVTPKSVSAASLAPFTWDPFKEKVTRRTGNTVETSAKGSVKWRVYMNYVKACSVSGMLLWLVLFVVATIASISTNYWLKKWSEANSDIHNNDQALHFITVYALLGFSTSALNLLKGVVFFVFMSIRGGRRVHDRMAQRLIKAPMSFFERTPVGRIMNRFSNDINKVDSALPRSLNIYMGSLLSTVSTIAVVALALPVYLVAVVFLGIIYGYYQRYYISVQRELKRLVSVSRSPIFAHFQESLNGVETIRAYRQEERFNFINNANVDFNMRSLFMLRSINRWLSVRLQFIGSLVVWSSSTLLIYKTTTSSPISAGMAGFVMSYALQVTDTFKKMVRMSAEVEANLVAVERCLEYCELPTEEDETARLMKPTVGWPQYGAIDIHDYSTKYAKNLDPVLKNISLSIASGEKIGVVGRTGAGKSSLVLAVFRMIPPTSGSICIDGIDTSKLSLFDLRHNLSIIPQDSHLFEGTLRQNLDPFSEHNDEKLWEVLAHSHLKQTVVELGEGLESKVKEGGSNFSAGQRQLLCLGRALLNTSKVLMLDEATAAVDVQTDKVIQSTIRAEFKEKTIVTIAHRLDTVMDCDRILSLDHGEVKEFDTPENLLRNTSGIFYNLCKQGNYI</sequence>
<evidence type="ECO:0000256" key="11">
    <source>
        <dbReference type="SAM" id="Phobius"/>
    </source>
</evidence>
<evidence type="ECO:0000259" key="12">
    <source>
        <dbReference type="PROSITE" id="PS50893"/>
    </source>
</evidence>
<feature type="domain" description="ABC transporter" evidence="12">
    <location>
        <begin position="618"/>
        <end position="851"/>
    </location>
</feature>
<dbReference type="InterPro" id="IPR050173">
    <property type="entry name" value="ABC_transporter_C-like"/>
</dbReference>
<evidence type="ECO:0000256" key="2">
    <source>
        <dbReference type="ARBA" id="ARBA00022448"/>
    </source>
</evidence>
<feature type="domain" description="ABC transmembrane type-1" evidence="13">
    <location>
        <begin position="296"/>
        <end position="572"/>
    </location>
</feature>
<keyword evidence="2" id="KW-0813">Transport</keyword>
<keyword evidence="4 11" id="KW-0812">Transmembrane</keyword>
<evidence type="ECO:0000313" key="15">
    <source>
        <dbReference type="Proteomes" id="UP000292447"/>
    </source>
</evidence>
<dbReference type="Pfam" id="PF00005">
    <property type="entry name" value="ABC_tran"/>
    <property type="match status" value="2"/>
</dbReference>
<dbReference type="PROSITE" id="PS50893">
    <property type="entry name" value="ABC_TRANSPORTER_2"/>
    <property type="match status" value="2"/>
</dbReference>
<evidence type="ECO:0000256" key="7">
    <source>
        <dbReference type="ARBA" id="ARBA00022840"/>
    </source>
</evidence>
<dbReference type="SUPFAM" id="SSF90123">
    <property type="entry name" value="ABC transporter transmembrane region"/>
    <property type="match status" value="2"/>
</dbReference>
<evidence type="ECO:0000256" key="5">
    <source>
        <dbReference type="ARBA" id="ARBA00022737"/>
    </source>
</evidence>
<dbReference type="Gene3D" id="1.20.1560.10">
    <property type="entry name" value="ABC transporter type 1, transmembrane domain"/>
    <property type="match status" value="2"/>
</dbReference>
<keyword evidence="3" id="KW-0926">Vacuole</keyword>
<feature type="domain" description="ABC transporter" evidence="12">
    <location>
        <begin position="1254"/>
        <end position="1488"/>
    </location>
</feature>
<dbReference type="InterPro" id="IPR011527">
    <property type="entry name" value="ABC1_TM_dom"/>
</dbReference>
<keyword evidence="7" id="KW-0067">ATP-binding</keyword>
<dbReference type="EMBL" id="CP034460">
    <property type="protein sequence ID" value="QBM90363.1"/>
    <property type="molecule type" value="Genomic_DNA"/>
</dbReference>
<dbReference type="Pfam" id="PF00664">
    <property type="entry name" value="ABC_membrane"/>
    <property type="match status" value="2"/>
</dbReference>
<dbReference type="InterPro" id="IPR017871">
    <property type="entry name" value="ABC_transporter-like_CS"/>
</dbReference>
<dbReference type="GO" id="GO:0005524">
    <property type="term" value="F:ATP binding"/>
    <property type="evidence" value="ECO:0007669"/>
    <property type="project" value="UniProtKB-KW"/>
</dbReference>
<dbReference type="Proteomes" id="UP000292447">
    <property type="component" value="Chromosome V"/>
</dbReference>
<keyword evidence="8 11" id="KW-1133">Transmembrane helix</keyword>
<dbReference type="Pfam" id="PF24357">
    <property type="entry name" value="TMD0_ABC"/>
    <property type="match status" value="1"/>
</dbReference>
<feature type="transmembrane region" description="Helical" evidence="11">
    <location>
        <begin position="1073"/>
        <end position="1092"/>
    </location>
</feature>